<protein>
    <submittedName>
        <fullName evidence="2">Uncharacterized protein</fullName>
    </submittedName>
</protein>
<dbReference type="InterPro" id="IPR002736">
    <property type="entry name" value="CitG"/>
</dbReference>
<dbReference type="Proteomes" id="UP000295443">
    <property type="component" value="Unassembled WGS sequence"/>
</dbReference>
<dbReference type="Pfam" id="PF01874">
    <property type="entry name" value="CitG"/>
    <property type="match status" value="1"/>
</dbReference>
<proteinExistence type="predicted"/>
<dbReference type="GO" id="GO:0005524">
    <property type="term" value="F:ATP binding"/>
    <property type="evidence" value="ECO:0007669"/>
    <property type="project" value="InterPro"/>
</dbReference>
<evidence type="ECO:0000313" key="2">
    <source>
        <dbReference type="EMBL" id="TCJ11919.1"/>
    </source>
</evidence>
<evidence type="ECO:0000256" key="1">
    <source>
        <dbReference type="SAM" id="MobiDB-lite"/>
    </source>
</evidence>
<dbReference type="PANTHER" id="PTHR42280:SF1">
    <property type="entry name" value="CITG FAMILY PROTEIN"/>
    <property type="match status" value="1"/>
</dbReference>
<dbReference type="Gene3D" id="1.10.4200.10">
    <property type="entry name" value="Triphosphoribosyl-dephospho-CoA protein"/>
    <property type="match status" value="1"/>
</dbReference>
<dbReference type="AlphaFoldDB" id="A0A4R1B7Y5"/>
<organism evidence="2 3">
    <name type="scientific">Parasulfuritortus cantonensis</name>
    <dbReference type="NCBI Taxonomy" id="2528202"/>
    <lineage>
        <taxon>Bacteria</taxon>
        <taxon>Pseudomonadati</taxon>
        <taxon>Pseudomonadota</taxon>
        <taxon>Betaproteobacteria</taxon>
        <taxon>Nitrosomonadales</taxon>
        <taxon>Thiobacillaceae</taxon>
        <taxon>Parasulfuritortus</taxon>
    </lineage>
</organism>
<evidence type="ECO:0000313" key="3">
    <source>
        <dbReference type="Proteomes" id="UP000295443"/>
    </source>
</evidence>
<sequence length="296" mass="30894">MPARADAFVAACALDVAAFKPGNVSQESPGHGMRAEDFLVSAEVAAPFLCAPGRPVGERIYLAVAATRAAVACNTNLGILLLTAPLLLAAETGRPGASLATRLRGVLADLSLADADWAFRAIALAAPGGLGHAEAHDVHAAADVTLLAAMQAAAARDRIAHQYATGFRDVFEIGLPALSAGRRRWRDDSRALVAVYLAFLAAFPDSHVARKRGEDTAERVRRQAAECLAATRAAVDWAAVRPGLADLDRRLKADGINPGTSADLCVATWLADRLGAAPAHPDNRSGPVPERPETPV</sequence>
<gene>
    <name evidence="2" type="ORF">EZJ19_13565</name>
</gene>
<keyword evidence="3" id="KW-1185">Reference proteome</keyword>
<comment type="caution">
    <text evidence="2">The sequence shown here is derived from an EMBL/GenBank/DDBJ whole genome shotgun (WGS) entry which is preliminary data.</text>
</comment>
<dbReference type="GO" id="GO:0046917">
    <property type="term" value="F:triphosphoribosyl-dephospho-CoA synthase activity"/>
    <property type="evidence" value="ECO:0007669"/>
    <property type="project" value="InterPro"/>
</dbReference>
<dbReference type="PANTHER" id="PTHR42280">
    <property type="entry name" value="CITG FAMILY PROTEIN"/>
    <property type="match status" value="1"/>
</dbReference>
<dbReference type="OrthoDB" id="8525901at2"/>
<accession>A0A4R1B7Y5</accession>
<reference evidence="2 3" key="1">
    <citation type="submission" date="2019-03" db="EMBL/GenBank/DDBJ databases">
        <title>Genome sequence of Thiobacillaceae bacterium LSR1, a sulfur-oxidizing bacterium isolated from freshwater sediment.</title>
        <authorList>
            <person name="Li S."/>
        </authorList>
    </citation>
    <scope>NUCLEOTIDE SEQUENCE [LARGE SCALE GENOMIC DNA]</scope>
    <source>
        <strain evidence="2 3">LSR1</strain>
    </source>
</reference>
<dbReference type="EMBL" id="SJZB01000047">
    <property type="protein sequence ID" value="TCJ11919.1"/>
    <property type="molecule type" value="Genomic_DNA"/>
</dbReference>
<feature type="region of interest" description="Disordered" evidence="1">
    <location>
        <begin position="277"/>
        <end position="296"/>
    </location>
</feature>
<name>A0A4R1B7Y5_9PROT</name>